<feature type="region of interest" description="Disordered" evidence="1">
    <location>
        <begin position="38"/>
        <end position="88"/>
    </location>
</feature>
<feature type="compositionally biased region" description="Low complexity" evidence="1">
    <location>
        <begin position="279"/>
        <end position="296"/>
    </location>
</feature>
<proteinExistence type="predicted"/>
<feature type="domain" description="CUE" evidence="3">
    <location>
        <begin position="531"/>
        <end position="574"/>
    </location>
</feature>
<sequence length="822" mass="89363">MFCPRLDSALVASIYHDMKDFKSCIPILSALAADTPGGATGTPSNTINTPVTTTIGSSKPSTAAAQQTIGRKPASAATSKNKKSNAAPSADKNILIWSEEVANSNILATTRTAASSARSGLFKSSKQGQVTNISSFQQPTTLVNSPAAPASQAQPVKASYKAARNPRYMQKHAIVDLPVEVWDDAGGDYDQEVPKEEHVNDEEQETTLGSAQETLDENEATSAGGAGPKKKKNRRQKRHEKAGKGESLPPPSSLGATPQRGTWRKNANAGLFRTGGGNDDSNSNNSNSNSQLSGDSNEVDEDEDDDGDSVLVLENTPCRSVKGIKAEELEFLKSCFPDRDYSDDYLAQVLKDCRLDLEAAVEMILSQMFLDNEQVETSSSGSGSLNSSLTASSTTTSSLDDAFFEGGQNGKSSRKKWKTTGSSGSSSTTSDGVAAWGAARHQPVWDRQNDPLLKTMDHQDDFLIPESNEWATFDHQISILMNIFHTVPKKTIVSEYHANGTHLFKTVECIEERLRQEIRNGSLTGRERQTQFDINMAQLMEMFPEHSAVGLKKMLVYNSGNVQDTMNAVLAADFARADMNDRPTTNSASKRANVIPFQADIRYANKNVAPNPTSSGNRLKSLPSTSNPFPGGVRAFPNTIVENANADLYNDDDDPVWCRQRAHEILDQRNELFRKAAKAYQATKGKGAGMGGIAAYYADEGKKLDVQGKQWHMRAARAVVQQHRLDNNDPNLVDLHGLTVSEAQTVVREAVTQWFSRSTMQASRIAAKPLKIICGVGSHSKDRIARLYPTILSLLQKDGWRCEAEGGVILVKGVSRIMPSKK</sequence>
<dbReference type="SMART" id="SM01162">
    <property type="entry name" value="DUF1771"/>
    <property type="match status" value="1"/>
</dbReference>
<evidence type="ECO:0000256" key="1">
    <source>
        <dbReference type="SAM" id="MobiDB-lite"/>
    </source>
</evidence>
<dbReference type="InterPro" id="IPR002625">
    <property type="entry name" value="Smr_dom"/>
</dbReference>
<dbReference type="PROSITE" id="PS50828">
    <property type="entry name" value="SMR"/>
    <property type="match status" value="1"/>
</dbReference>
<dbReference type="OrthoDB" id="3231855at2759"/>
<evidence type="ECO:0000313" key="5">
    <source>
        <dbReference type="Proteomes" id="UP000823405"/>
    </source>
</evidence>
<dbReference type="CDD" id="cd14279">
    <property type="entry name" value="CUE"/>
    <property type="match status" value="2"/>
</dbReference>
<comment type="caution">
    <text evidence="4">The sequence shown here is derived from an EMBL/GenBank/DDBJ whole genome shotgun (WGS) entry which is preliminary data.</text>
</comment>
<feature type="region of interest" description="Disordered" evidence="1">
    <location>
        <begin position="400"/>
        <end position="433"/>
    </location>
</feature>
<dbReference type="PANTHER" id="PTHR46535">
    <property type="entry name" value="NEDD4-BINDING PROTEIN 2"/>
    <property type="match status" value="1"/>
</dbReference>
<dbReference type="GO" id="GO:0004519">
    <property type="term" value="F:endonuclease activity"/>
    <property type="evidence" value="ECO:0007669"/>
    <property type="project" value="TreeGrafter"/>
</dbReference>
<name>A0A9P6UUF2_9FUNG</name>
<dbReference type="InterPro" id="IPR013899">
    <property type="entry name" value="DUF1771"/>
</dbReference>
<feature type="compositionally biased region" description="Low complexity" evidence="1">
    <location>
        <begin position="419"/>
        <end position="432"/>
    </location>
</feature>
<keyword evidence="5" id="KW-1185">Reference proteome</keyword>
<dbReference type="EMBL" id="JAAAIN010000131">
    <property type="protein sequence ID" value="KAG0319772.1"/>
    <property type="molecule type" value="Genomic_DNA"/>
</dbReference>
<dbReference type="Pfam" id="PF08590">
    <property type="entry name" value="DUF1771"/>
    <property type="match status" value="1"/>
</dbReference>
<feature type="compositionally biased region" description="Polar residues" evidence="1">
    <location>
        <begin position="41"/>
        <end position="69"/>
    </location>
</feature>
<dbReference type="PANTHER" id="PTHR46535:SF1">
    <property type="entry name" value="NEDD4-BINDING PROTEIN 2"/>
    <property type="match status" value="1"/>
</dbReference>
<dbReference type="GO" id="GO:0005634">
    <property type="term" value="C:nucleus"/>
    <property type="evidence" value="ECO:0007669"/>
    <property type="project" value="TreeGrafter"/>
</dbReference>
<evidence type="ECO:0000259" key="2">
    <source>
        <dbReference type="PROSITE" id="PS50828"/>
    </source>
</evidence>
<dbReference type="Gene3D" id="3.30.1370.110">
    <property type="match status" value="1"/>
</dbReference>
<reference evidence="4" key="1">
    <citation type="journal article" date="2020" name="Fungal Divers.">
        <title>Resolving the Mortierellaceae phylogeny through synthesis of multi-gene phylogenetics and phylogenomics.</title>
        <authorList>
            <person name="Vandepol N."/>
            <person name="Liber J."/>
            <person name="Desiro A."/>
            <person name="Na H."/>
            <person name="Kennedy M."/>
            <person name="Barry K."/>
            <person name="Grigoriev I.V."/>
            <person name="Miller A.N."/>
            <person name="O'Donnell K."/>
            <person name="Stajich J.E."/>
            <person name="Bonito G."/>
        </authorList>
    </citation>
    <scope>NUCLEOTIDE SEQUENCE</scope>
    <source>
        <strain evidence="4">NVP60</strain>
    </source>
</reference>
<organism evidence="4 5">
    <name type="scientific">Linnemannia gamsii</name>
    <dbReference type="NCBI Taxonomy" id="64522"/>
    <lineage>
        <taxon>Eukaryota</taxon>
        <taxon>Fungi</taxon>
        <taxon>Fungi incertae sedis</taxon>
        <taxon>Mucoromycota</taxon>
        <taxon>Mortierellomycotina</taxon>
        <taxon>Mortierellomycetes</taxon>
        <taxon>Mortierellales</taxon>
        <taxon>Mortierellaceae</taxon>
        <taxon>Linnemannia</taxon>
    </lineage>
</organism>
<dbReference type="PROSITE" id="PS51140">
    <property type="entry name" value="CUE"/>
    <property type="match status" value="1"/>
</dbReference>
<dbReference type="InterPro" id="IPR003892">
    <property type="entry name" value="CUE"/>
</dbReference>
<dbReference type="AlphaFoldDB" id="A0A9P6UUF2"/>
<evidence type="ECO:0008006" key="6">
    <source>
        <dbReference type="Google" id="ProtNLM"/>
    </source>
</evidence>
<dbReference type="GO" id="GO:0043130">
    <property type="term" value="F:ubiquitin binding"/>
    <property type="evidence" value="ECO:0007669"/>
    <property type="project" value="InterPro"/>
</dbReference>
<gene>
    <name evidence="4" type="ORF">BGZ97_001507</name>
</gene>
<dbReference type="Gene3D" id="1.10.8.10">
    <property type="entry name" value="DNA helicase RuvA subunit, C-terminal domain"/>
    <property type="match status" value="1"/>
</dbReference>
<accession>A0A9P6UUF2</accession>
<dbReference type="SUPFAM" id="SSF160443">
    <property type="entry name" value="SMR domain-like"/>
    <property type="match status" value="1"/>
</dbReference>
<evidence type="ECO:0000259" key="3">
    <source>
        <dbReference type="PROSITE" id="PS51140"/>
    </source>
</evidence>
<dbReference type="InterPro" id="IPR036063">
    <property type="entry name" value="Smr_dom_sf"/>
</dbReference>
<evidence type="ECO:0000313" key="4">
    <source>
        <dbReference type="EMBL" id="KAG0319772.1"/>
    </source>
</evidence>
<feature type="compositionally biased region" description="Basic residues" evidence="1">
    <location>
        <begin position="228"/>
        <end position="241"/>
    </location>
</feature>
<feature type="compositionally biased region" description="Low complexity" evidence="1">
    <location>
        <begin position="72"/>
        <end position="88"/>
    </location>
</feature>
<dbReference type="SMART" id="SM00463">
    <property type="entry name" value="SMR"/>
    <property type="match status" value="1"/>
</dbReference>
<feature type="domain" description="Smr" evidence="2">
    <location>
        <begin position="733"/>
        <end position="814"/>
    </location>
</feature>
<dbReference type="Proteomes" id="UP000823405">
    <property type="component" value="Unassembled WGS sequence"/>
</dbReference>
<protein>
    <recommendedName>
        <fullName evidence="6">Smr domain-containing protein</fullName>
    </recommendedName>
</protein>
<feature type="compositionally biased region" description="Acidic residues" evidence="1">
    <location>
        <begin position="297"/>
        <end position="308"/>
    </location>
</feature>
<dbReference type="InterPro" id="IPR052772">
    <property type="entry name" value="Endo/PolyKinase_Domain-Protein"/>
</dbReference>
<feature type="region of interest" description="Disordered" evidence="1">
    <location>
        <begin position="185"/>
        <end position="310"/>
    </location>
</feature>